<feature type="compositionally biased region" description="Basic and acidic residues" evidence="1">
    <location>
        <begin position="434"/>
        <end position="443"/>
    </location>
</feature>
<gene>
    <name evidence="4" type="primary">20205392</name>
    <name evidence="3" type="ORF">HELRODRAFT_175432</name>
</gene>
<feature type="region of interest" description="Disordered" evidence="1">
    <location>
        <begin position="220"/>
        <end position="261"/>
    </location>
</feature>
<dbReference type="Gene3D" id="1.20.1280.50">
    <property type="match status" value="1"/>
</dbReference>
<sequence>MDLIKDGIFYSSYARAPSDFSNLEDNIKEDDIKRVFGPEVLCYVINLTSGHIDFLPRLPEKIILKIILYLNLDDFDRLAQVNKQFFNFCQDEKLWQRVFQKHHKCKTIDDDLTQLASKFSWRQLAFTNIIQLRALLRRQRNGKLGESADDDDVGDFEGLGDGQFAGEKFSVTSLKNAISCEKLKNSGLDKIKPKYPTKVFDFESLRNDFLSGKIFAKSNPGRLGGGAAADDDDEDDDGDHDNDGAGGGDDNSNCNFGAADDDDEIVVRKFEGVGKVRLKDGGGDELSTTKLDCNNNNNSNNNNNNNKNNKKNKNNSNNNNNVDDDDDDDKKKKNKKTQQQQHQTPSSKPPNINWQRKSDYKEKDKDKDKEMKQSKMSSYYPSTYVNNNLKGAKDSIWVRKQQKANAPSDDDDGTLEKKKSSTSKKKNVAFNPKKKSEDSFNSE</sequence>
<reference evidence="3 5" key="2">
    <citation type="journal article" date="2013" name="Nature">
        <title>Insights into bilaterian evolution from three spiralian genomes.</title>
        <authorList>
            <person name="Simakov O."/>
            <person name="Marletaz F."/>
            <person name="Cho S.J."/>
            <person name="Edsinger-Gonzales E."/>
            <person name="Havlak P."/>
            <person name="Hellsten U."/>
            <person name="Kuo D.H."/>
            <person name="Larsson T."/>
            <person name="Lv J."/>
            <person name="Arendt D."/>
            <person name="Savage R."/>
            <person name="Osoegawa K."/>
            <person name="de Jong P."/>
            <person name="Grimwood J."/>
            <person name="Chapman J.A."/>
            <person name="Shapiro H."/>
            <person name="Aerts A."/>
            <person name="Otillar R.P."/>
            <person name="Terry A.Y."/>
            <person name="Boore J.L."/>
            <person name="Grigoriev I.V."/>
            <person name="Lindberg D.R."/>
            <person name="Seaver E.C."/>
            <person name="Weisblat D.A."/>
            <person name="Putnam N.H."/>
            <person name="Rokhsar D.S."/>
        </authorList>
    </citation>
    <scope>NUCLEOTIDE SEQUENCE</scope>
</reference>
<evidence type="ECO:0000313" key="5">
    <source>
        <dbReference type="Proteomes" id="UP000015101"/>
    </source>
</evidence>
<dbReference type="RefSeq" id="XP_009021105.1">
    <property type="nucleotide sequence ID" value="XM_009022857.1"/>
</dbReference>
<evidence type="ECO:0000313" key="3">
    <source>
        <dbReference type="EMBL" id="ESO00934.1"/>
    </source>
</evidence>
<dbReference type="EMBL" id="AMQM01005278">
    <property type="status" value="NOT_ANNOTATED_CDS"/>
    <property type="molecule type" value="Genomic_DNA"/>
</dbReference>
<dbReference type="CTD" id="20205392"/>
<name>T1F993_HELRO</name>
<dbReference type="Proteomes" id="UP000015101">
    <property type="component" value="Unassembled WGS sequence"/>
</dbReference>
<protein>
    <recommendedName>
        <fullName evidence="2">F-box domain-containing protein</fullName>
    </recommendedName>
</protein>
<dbReference type="InterPro" id="IPR001810">
    <property type="entry name" value="F-box_dom"/>
</dbReference>
<organism evidence="4 5">
    <name type="scientific">Helobdella robusta</name>
    <name type="common">Californian leech</name>
    <dbReference type="NCBI Taxonomy" id="6412"/>
    <lineage>
        <taxon>Eukaryota</taxon>
        <taxon>Metazoa</taxon>
        <taxon>Spiralia</taxon>
        <taxon>Lophotrochozoa</taxon>
        <taxon>Annelida</taxon>
        <taxon>Clitellata</taxon>
        <taxon>Hirudinea</taxon>
        <taxon>Rhynchobdellida</taxon>
        <taxon>Glossiphoniidae</taxon>
        <taxon>Helobdella</taxon>
    </lineage>
</organism>
<dbReference type="Pfam" id="PF12937">
    <property type="entry name" value="F-box-like"/>
    <property type="match status" value="1"/>
</dbReference>
<proteinExistence type="predicted"/>
<evidence type="ECO:0000256" key="1">
    <source>
        <dbReference type="SAM" id="MobiDB-lite"/>
    </source>
</evidence>
<dbReference type="eggNOG" id="KOG1777">
    <property type="taxonomic scope" value="Eukaryota"/>
</dbReference>
<dbReference type="SMART" id="SM00256">
    <property type="entry name" value="FBOX"/>
    <property type="match status" value="1"/>
</dbReference>
<dbReference type="InterPro" id="IPR036047">
    <property type="entry name" value="F-box-like_dom_sf"/>
</dbReference>
<evidence type="ECO:0000313" key="4">
    <source>
        <dbReference type="EnsemblMetazoa" id="HelroP175432"/>
    </source>
</evidence>
<dbReference type="InParanoid" id="T1F993"/>
<evidence type="ECO:0000259" key="2">
    <source>
        <dbReference type="PROSITE" id="PS50181"/>
    </source>
</evidence>
<dbReference type="SUPFAM" id="SSF81383">
    <property type="entry name" value="F-box domain"/>
    <property type="match status" value="1"/>
</dbReference>
<reference evidence="5" key="1">
    <citation type="submission" date="2012-12" db="EMBL/GenBank/DDBJ databases">
        <authorList>
            <person name="Hellsten U."/>
            <person name="Grimwood J."/>
            <person name="Chapman J.A."/>
            <person name="Shapiro H."/>
            <person name="Aerts A."/>
            <person name="Otillar R.P."/>
            <person name="Terry A.Y."/>
            <person name="Boore J.L."/>
            <person name="Simakov O."/>
            <person name="Marletaz F."/>
            <person name="Cho S.-J."/>
            <person name="Edsinger-Gonzales E."/>
            <person name="Havlak P."/>
            <person name="Kuo D.-H."/>
            <person name="Larsson T."/>
            <person name="Lv J."/>
            <person name="Arendt D."/>
            <person name="Savage R."/>
            <person name="Osoegawa K."/>
            <person name="de Jong P."/>
            <person name="Lindberg D.R."/>
            <person name="Seaver E.C."/>
            <person name="Weisblat D.A."/>
            <person name="Putnam N.H."/>
            <person name="Grigoriev I.V."/>
            <person name="Rokhsar D.S."/>
        </authorList>
    </citation>
    <scope>NUCLEOTIDE SEQUENCE</scope>
</reference>
<dbReference type="EnsemblMetazoa" id="HelroT175432">
    <property type="protein sequence ID" value="HelroP175432"/>
    <property type="gene ID" value="HelroG175432"/>
</dbReference>
<feature type="compositionally biased region" description="Acidic residues" evidence="1">
    <location>
        <begin position="229"/>
        <end position="240"/>
    </location>
</feature>
<dbReference type="PROSITE" id="PS50181">
    <property type="entry name" value="FBOX"/>
    <property type="match status" value="1"/>
</dbReference>
<feature type="compositionally biased region" description="Basic and acidic residues" evidence="1">
    <location>
        <begin position="273"/>
        <end position="282"/>
    </location>
</feature>
<dbReference type="STRING" id="6412.T1F993"/>
<dbReference type="GeneID" id="20205392"/>
<dbReference type="KEGG" id="hro:HELRODRAFT_175432"/>
<feature type="compositionally biased region" description="Polar residues" evidence="1">
    <location>
        <begin position="337"/>
        <end position="355"/>
    </location>
</feature>
<accession>T1F993</accession>
<dbReference type="OrthoDB" id="3219396at2759"/>
<dbReference type="CDD" id="cd22106">
    <property type="entry name" value="F-box_FBXO36"/>
    <property type="match status" value="1"/>
</dbReference>
<dbReference type="AlphaFoldDB" id="T1F993"/>
<dbReference type="HOGENOM" id="CLU_618608_0_0_1"/>
<reference evidence="4" key="3">
    <citation type="submission" date="2015-06" db="UniProtKB">
        <authorList>
            <consortium name="EnsemblMetazoa"/>
        </authorList>
    </citation>
    <scope>IDENTIFICATION</scope>
</reference>
<feature type="domain" description="F-box" evidence="2">
    <location>
        <begin position="52"/>
        <end position="98"/>
    </location>
</feature>
<dbReference type="EMBL" id="KB096864">
    <property type="protein sequence ID" value="ESO00934.1"/>
    <property type="molecule type" value="Genomic_DNA"/>
</dbReference>
<feature type="region of interest" description="Disordered" evidence="1">
    <location>
        <begin position="273"/>
        <end position="443"/>
    </location>
</feature>
<feature type="compositionally biased region" description="Basic and acidic residues" evidence="1">
    <location>
        <begin position="356"/>
        <end position="373"/>
    </location>
</feature>
<keyword evidence="5" id="KW-1185">Reference proteome</keyword>
<feature type="compositionally biased region" description="Polar residues" evidence="1">
    <location>
        <begin position="379"/>
        <end position="389"/>
    </location>
</feature>
<feature type="compositionally biased region" description="Low complexity" evidence="1">
    <location>
        <begin position="294"/>
        <end position="307"/>
    </location>
</feature>